<dbReference type="Gene3D" id="3.10.10.10">
    <property type="entry name" value="HIV Type 1 Reverse Transcriptase, subunit A, domain 1"/>
    <property type="match status" value="1"/>
</dbReference>
<feature type="domain" description="Reverse transcriptase" evidence="2">
    <location>
        <begin position="463"/>
        <end position="646"/>
    </location>
</feature>
<dbReference type="SUPFAM" id="SSF56672">
    <property type="entry name" value="DNA/RNA polymerases"/>
    <property type="match status" value="1"/>
</dbReference>
<dbReference type="Pfam" id="PF00665">
    <property type="entry name" value="rve"/>
    <property type="match status" value="1"/>
</dbReference>
<accession>A0AA88XQK4</accession>
<evidence type="ECO:0000259" key="3">
    <source>
        <dbReference type="PROSITE" id="PS50994"/>
    </source>
</evidence>
<dbReference type="InterPro" id="IPR036397">
    <property type="entry name" value="RNaseH_sf"/>
</dbReference>
<dbReference type="InterPro" id="IPR041577">
    <property type="entry name" value="RT_RNaseH_2"/>
</dbReference>
<dbReference type="PANTHER" id="PTHR37984:SF8">
    <property type="entry name" value="CCHC-TYPE DOMAIN-CONTAINING PROTEIN"/>
    <property type="match status" value="1"/>
</dbReference>
<dbReference type="Gene3D" id="3.30.70.270">
    <property type="match status" value="2"/>
</dbReference>
<gene>
    <name evidence="4" type="ORF">FSP39_008423</name>
</gene>
<evidence type="ECO:0008006" key="6">
    <source>
        <dbReference type="Google" id="ProtNLM"/>
    </source>
</evidence>
<dbReference type="EMBL" id="VSWD01000010">
    <property type="protein sequence ID" value="KAK3090005.1"/>
    <property type="molecule type" value="Genomic_DNA"/>
</dbReference>
<dbReference type="Pfam" id="PF17919">
    <property type="entry name" value="RT_RNaseH_2"/>
    <property type="match status" value="1"/>
</dbReference>
<organism evidence="4 5">
    <name type="scientific">Pinctada imbricata</name>
    <name type="common">Atlantic pearl-oyster</name>
    <name type="synonym">Pinctada martensii</name>
    <dbReference type="NCBI Taxonomy" id="66713"/>
    <lineage>
        <taxon>Eukaryota</taxon>
        <taxon>Metazoa</taxon>
        <taxon>Spiralia</taxon>
        <taxon>Lophotrochozoa</taxon>
        <taxon>Mollusca</taxon>
        <taxon>Bivalvia</taxon>
        <taxon>Autobranchia</taxon>
        <taxon>Pteriomorphia</taxon>
        <taxon>Pterioida</taxon>
        <taxon>Pterioidea</taxon>
        <taxon>Pteriidae</taxon>
        <taxon>Pinctada</taxon>
    </lineage>
</organism>
<dbReference type="Gene3D" id="1.10.340.70">
    <property type="match status" value="1"/>
</dbReference>
<evidence type="ECO:0000256" key="1">
    <source>
        <dbReference type="SAM" id="MobiDB-lite"/>
    </source>
</evidence>
<dbReference type="InterPro" id="IPR000477">
    <property type="entry name" value="RT_dom"/>
</dbReference>
<dbReference type="InterPro" id="IPR050951">
    <property type="entry name" value="Retrovirus_Pol_polyprotein"/>
</dbReference>
<dbReference type="FunFam" id="3.10.20.370:FF:000001">
    <property type="entry name" value="Retrovirus-related Pol polyprotein from transposon 17.6-like protein"/>
    <property type="match status" value="1"/>
</dbReference>
<dbReference type="PROSITE" id="PS50994">
    <property type="entry name" value="INTEGRASE"/>
    <property type="match status" value="1"/>
</dbReference>
<dbReference type="CDD" id="cd09274">
    <property type="entry name" value="RNase_HI_RT_Ty3"/>
    <property type="match status" value="1"/>
</dbReference>
<dbReference type="InterPro" id="IPR041588">
    <property type="entry name" value="Integrase_H2C2"/>
</dbReference>
<comment type="caution">
    <text evidence="4">The sequence shown here is derived from an EMBL/GenBank/DDBJ whole genome shotgun (WGS) entry which is preliminary data.</text>
</comment>
<dbReference type="GO" id="GO:0015074">
    <property type="term" value="P:DNA integration"/>
    <property type="evidence" value="ECO:0007669"/>
    <property type="project" value="InterPro"/>
</dbReference>
<feature type="domain" description="Integrase catalytic" evidence="3">
    <location>
        <begin position="1008"/>
        <end position="1120"/>
    </location>
</feature>
<dbReference type="Proteomes" id="UP001186944">
    <property type="component" value="Unassembled WGS sequence"/>
</dbReference>
<dbReference type="FunFam" id="3.30.420.10:FF:000063">
    <property type="entry name" value="Retrovirus-related Pol polyprotein from transposon 297-like Protein"/>
    <property type="match status" value="1"/>
</dbReference>
<dbReference type="Pfam" id="PF17921">
    <property type="entry name" value="Integrase_H2C2"/>
    <property type="match status" value="1"/>
</dbReference>
<name>A0AA88XQK4_PINIB</name>
<dbReference type="InterPro" id="IPR012337">
    <property type="entry name" value="RNaseH-like_sf"/>
</dbReference>
<evidence type="ECO:0000313" key="5">
    <source>
        <dbReference type="Proteomes" id="UP001186944"/>
    </source>
</evidence>
<feature type="compositionally biased region" description="Basic residues" evidence="1">
    <location>
        <begin position="204"/>
        <end position="219"/>
    </location>
</feature>
<dbReference type="InterPro" id="IPR043128">
    <property type="entry name" value="Rev_trsase/Diguanyl_cyclase"/>
</dbReference>
<evidence type="ECO:0000313" key="4">
    <source>
        <dbReference type="EMBL" id="KAK3090005.1"/>
    </source>
</evidence>
<sequence length="1343" mass="153895">MAQQGEGQAADLVAPSPQLINPNLRLPPELNLTSGNVSENYKIWKRQVEIYLLASGSSNLPNNVQTATIINCGWETLLKVYDQFTWDDGKDKNNPVDVLSKIEEYCNPRKNEVSESHRFWTVKYFEPFDNFLTELRTKASSCNFGNLEDRLIRDKIVFSTTGKMQQLLLRDDDLDLRKAVRICQSYEQANKQAQEMRHDETKKVSRAKKGQSSKPKLKQNRNENTRNDGKIKFKKTCKFCGRKHEMRKELCPAYGKTCDACQGQNHFKVKCKKVRSVTNDDTDDSYSDSSDVTVDYWMTPVKYGSKKNIKAHMIVNNTDVHFQLDCGAEINTICMKYVKKEQVRPTSAVLRMYNNTKLGPLGETDLKVTNPKNKETFMLKFIVVSNKLQSLLGIEAIQAMDLVTINNDKFVANLSESCERLGDLGEASLTIDPICKPKALPCRKIPHALKDKVKVEIDTLVKSGILVPVTKPTKWVSQMAIVHKSNGKLRICIDPQALNSALQREHYNLPVFDDILPKLQNAKIFSKLDIKEAFWHVRLDEPSSELTTMITPFGRYRWARLPFGLKVSSEIFQRKLNEALQYLEGTFPLVDDIIIAGCGDNEEIAKQDNAAKLNQLRSRCKEQNIVLNEAKQEIALDEISFYGHKITSDGIKPSTDKVKAIVNMPSPTDIAGVKRFCGMVQYMSRFLPSLSTTLEPLRILTRKNQPWQWTAECEQAFNNVKMQLTDAPVLAYFNPDANLVLQTDSSKDGLGAVLLQNGKPIEYASRSLTISQKKWAQIEKEALSVLFGLKRFDQYTFGRKVVVVNDHKPLETILKKPFSSAPRRLQDIMMELHRYDIEFQYLKGEKLVIADTLSRAFLQEDQDDRPRIFMSTVNEDISDERLDEIREATRNDFSMRKLINTIENGWPDNKSDVPIACAPYFNARDLLSIHDGLVVRGEAIVIPQSLRSDIKARLHSSHLGYDSMVRRARGTVFWPNINSDIRQIADNCIACQELKPKPTRTPLMQHDDGQSPWNKIGLDLFEIKGRNYLVSIDYYTYFIEVDYLWKTTSAEVIRVLKKQFARFGIPSKIISDGGPQFTSSEFARFTRNWKIKHRTSSPNHQRANGKAESAVKVIKHLILKCEHDRTDQNEALLEQRNTPRQDTGLSPAQMMFGRSTCTLLPTVCREKQEPIKKRERRRKSVKNYYGKTSTDHPELKINQNIYFEHKEGQVWIPGKVIDRLRKHTYLVKSQDGAIYRRNRIHIRPTQIEVTIRESSPTRIENRKDHPVRKPEPVQQKITLSELPKSKSLSEPKIVPAEEPISLTSSPSLYVNLPPTLENPNSVPLRRSTRIRKEPAKFKDFVRK</sequence>
<evidence type="ECO:0000259" key="2">
    <source>
        <dbReference type="PROSITE" id="PS50878"/>
    </source>
</evidence>
<feature type="region of interest" description="Disordered" evidence="1">
    <location>
        <begin position="191"/>
        <end position="227"/>
    </location>
</feature>
<dbReference type="PROSITE" id="PS50878">
    <property type="entry name" value="RT_POL"/>
    <property type="match status" value="1"/>
</dbReference>
<dbReference type="FunFam" id="3.30.70.270:FF:000026">
    <property type="entry name" value="Transposon Ty3-G Gag-Pol polyprotein"/>
    <property type="match status" value="1"/>
</dbReference>
<dbReference type="InterPro" id="IPR001584">
    <property type="entry name" value="Integrase_cat-core"/>
</dbReference>
<dbReference type="Pfam" id="PF00078">
    <property type="entry name" value="RVT_1"/>
    <property type="match status" value="1"/>
</dbReference>
<dbReference type="PANTHER" id="PTHR37984">
    <property type="entry name" value="PROTEIN CBG26694"/>
    <property type="match status" value="1"/>
</dbReference>
<dbReference type="FunFam" id="1.10.340.70:FF:000003">
    <property type="entry name" value="Protein CBG25708"/>
    <property type="match status" value="1"/>
</dbReference>
<dbReference type="InterPro" id="IPR043502">
    <property type="entry name" value="DNA/RNA_pol_sf"/>
</dbReference>
<dbReference type="Gene3D" id="3.30.420.10">
    <property type="entry name" value="Ribonuclease H-like superfamily/Ribonuclease H"/>
    <property type="match status" value="1"/>
</dbReference>
<reference evidence="4" key="1">
    <citation type="submission" date="2019-08" db="EMBL/GenBank/DDBJ databases">
        <title>The improved chromosome-level genome for the pearl oyster Pinctada fucata martensii using PacBio sequencing and Hi-C.</title>
        <authorList>
            <person name="Zheng Z."/>
        </authorList>
    </citation>
    <scope>NUCLEOTIDE SEQUENCE</scope>
    <source>
        <strain evidence="4">ZZ-2019</strain>
        <tissue evidence="4">Adductor muscle</tissue>
    </source>
</reference>
<keyword evidence="5" id="KW-1185">Reference proteome</keyword>
<dbReference type="SUPFAM" id="SSF53098">
    <property type="entry name" value="Ribonuclease H-like"/>
    <property type="match status" value="1"/>
</dbReference>
<proteinExistence type="predicted"/>
<dbReference type="GO" id="GO:0003676">
    <property type="term" value="F:nucleic acid binding"/>
    <property type="evidence" value="ECO:0007669"/>
    <property type="project" value="InterPro"/>
</dbReference>
<feature type="compositionally biased region" description="Basic and acidic residues" evidence="1">
    <location>
        <begin position="194"/>
        <end position="203"/>
    </location>
</feature>
<dbReference type="CDD" id="cd01647">
    <property type="entry name" value="RT_LTR"/>
    <property type="match status" value="1"/>
</dbReference>
<protein>
    <recommendedName>
        <fullName evidence="6">Endonuclease</fullName>
    </recommendedName>
</protein>